<dbReference type="GO" id="GO:0006531">
    <property type="term" value="P:aspartate metabolic process"/>
    <property type="evidence" value="ECO:0007669"/>
    <property type="project" value="TreeGrafter"/>
</dbReference>
<sequence>SANEKICSDFVYNSVGIVTALNPYIGYENSASIAKEAMSTGKRVADIALERGLLSKEQIDEILTPANMLNPHMEAKK</sequence>
<comment type="caution">
    <text evidence="2">The sequence shown here is derived from an EMBL/GenBank/DDBJ whole genome shotgun (WGS) entry which is preliminary data.</text>
</comment>
<name>A0AAW5ELT1_CAMJU</name>
<dbReference type="GO" id="GO:0008797">
    <property type="term" value="F:aspartate ammonia-lyase activity"/>
    <property type="evidence" value="ECO:0007669"/>
    <property type="project" value="UniProtKB-EC"/>
</dbReference>
<feature type="non-terminal residue" evidence="2">
    <location>
        <position position="1"/>
    </location>
</feature>
<protein>
    <submittedName>
        <fullName evidence="2">Aspartate ammonia-lyase</fullName>
        <ecNumber evidence="2">4.3.1.1</ecNumber>
    </submittedName>
</protein>
<organism evidence="2 3">
    <name type="scientific">Campylobacter jejuni</name>
    <dbReference type="NCBI Taxonomy" id="197"/>
    <lineage>
        <taxon>Bacteria</taxon>
        <taxon>Pseudomonadati</taxon>
        <taxon>Campylobacterota</taxon>
        <taxon>Epsilonproteobacteria</taxon>
        <taxon>Campylobacterales</taxon>
        <taxon>Campylobacteraceae</taxon>
        <taxon>Campylobacter</taxon>
    </lineage>
</organism>
<dbReference type="GO" id="GO:0006099">
    <property type="term" value="P:tricarboxylic acid cycle"/>
    <property type="evidence" value="ECO:0007669"/>
    <property type="project" value="InterPro"/>
</dbReference>
<dbReference type="PANTHER" id="PTHR42696:SF2">
    <property type="entry name" value="ASPARTATE AMMONIA-LYASE"/>
    <property type="match status" value="1"/>
</dbReference>
<keyword evidence="2" id="KW-0456">Lyase</keyword>
<dbReference type="EMBL" id="JAJUOL010001149">
    <property type="protein sequence ID" value="MCH3853641.1"/>
    <property type="molecule type" value="Genomic_DNA"/>
</dbReference>
<evidence type="ECO:0000259" key="1">
    <source>
        <dbReference type="Pfam" id="PF10415"/>
    </source>
</evidence>
<feature type="domain" description="Fumarase C C-terminal" evidence="1">
    <location>
        <begin position="17"/>
        <end position="69"/>
    </location>
</feature>
<feature type="non-terminal residue" evidence="2">
    <location>
        <position position="77"/>
    </location>
</feature>
<gene>
    <name evidence="2" type="primary">aspA</name>
    <name evidence="2" type="ORF">LZC39_16250</name>
</gene>
<dbReference type="InterPro" id="IPR051546">
    <property type="entry name" value="Aspartate_Ammonia-Lyase"/>
</dbReference>
<proteinExistence type="predicted"/>
<dbReference type="SUPFAM" id="SSF48557">
    <property type="entry name" value="L-aspartase-like"/>
    <property type="match status" value="1"/>
</dbReference>
<dbReference type="FunFam" id="1.10.40.30:FF:000002">
    <property type="entry name" value="Fumarate hydratase class II"/>
    <property type="match status" value="1"/>
</dbReference>
<dbReference type="AlphaFoldDB" id="A0AAW5ELT1"/>
<dbReference type="Pfam" id="PF10415">
    <property type="entry name" value="FumaraseC_C"/>
    <property type="match status" value="1"/>
</dbReference>
<evidence type="ECO:0000313" key="2">
    <source>
        <dbReference type="EMBL" id="MCH3853641.1"/>
    </source>
</evidence>
<dbReference type="Proteomes" id="UP001199644">
    <property type="component" value="Unassembled WGS sequence"/>
</dbReference>
<dbReference type="InterPro" id="IPR008948">
    <property type="entry name" value="L-Aspartase-like"/>
</dbReference>
<evidence type="ECO:0000313" key="3">
    <source>
        <dbReference type="Proteomes" id="UP001199644"/>
    </source>
</evidence>
<reference evidence="2" key="1">
    <citation type="submission" date="2021-12" db="EMBL/GenBank/DDBJ databases">
        <title>Prevalence of phenicol resistance gene fexA in Campylobacter isolated from poultry supply chain.</title>
        <authorList>
            <person name="Tang B."/>
            <person name="Zheng X."/>
            <person name="Lin J."/>
            <person name="Lin R."/>
            <person name="Yang H."/>
            <person name="Shen Z."/>
            <person name="Xia F."/>
        </authorList>
    </citation>
    <scope>NUCLEOTIDE SEQUENCE</scope>
    <source>
        <strain evidence="2">CJHN2011004</strain>
    </source>
</reference>
<accession>A0AAW5ELT1</accession>
<dbReference type="GO" id="GO:0005829">
    <property type="term" value="C:cytosol"/>
    <property type="evidence" value="ECO:0007669"/>
    <property type="project" value="TreeGrafter"/>
</dbReference>
<dbReference type="PANTHER" id="PTHR42696">
    <property type="entry name" value="ASPARTATE AMMONIA-LYASE"/>
    <property type="match status" value="1"/>
</dbReference>
<dbReference type="EC" id="4.3.1.1" evidence="2"/>
<dbReference type="InterPro" id="IPR018951">
    <property type="entry name" value="Fumarase_C_C"/>
</dbReference>
<dbReference type="Gene3D" id="1.10.40.30">
    <property type="entry name" value="Fumarase/aspartase (C-terminal domain)"/>
    <property type="match status" value="1"/>
</dbReference>